<keyword evidence="3" id="KW-1185">Reference proteome</keyword>
<dbReference type="CDD" id="cd22162">
    <property type="entry name" value="F-box_AtSKIP3-like"/>
    <property type="match status" value="1"/>
</dbReference>
<name>A0AAV1D1B4_OLDCO</name>
<proteinExistence type="predicted"/>
<dbReference type="SMART" id="SM00256">
    <property type="entry name" value="FBOX"/>
    <property type="match status" value="1"/>
</dbReference>
<protein>
    <submittedName>
        <fullName evidence="2">OLC1v1039103C2</fullName>
    </submittedName>
</protein>
<evidence type="ECO:0000259" key="1">
    <source>
        <dbReference type="PROSITE" id="PS50181"/>
    </source>
</evidence>
<dbReference type="PROSITE" id="PS50181">
    <property type="entry name" value="FBOX"/>
    <property type="match status" value="1"/>
</dbReference>
<dbReference type="AlphaFoldDB" id="A0AAV1D1B4"/>
<dbReference type="InterPro" id="IPR001810">
    <property type="entry name" value="F-box_dom"/>
</dbReference>
<reference evidence="2" key="1">
    <citation type="submission" date="2023-03" db="EMBL/GenBank/DDBJ databases">
        <authorList>
            <person name="Julca I."/>
        </authorList>
    </citation>
    <scope>NUCLEOTIDE SEQUENCE</scope>
</reference>
<dbReference type="Proteomes" id="UP001161247">
    <property type="component" value="Chromosome 4"/>
</dbReference>
<dbReference type="PANTHER" id="PTHR31960:SF3">
    <property type="entry name" value="F-BOX PROTEIN PP2-A13"/>
    <property type="match status" value="1"/>
</dbReference>
<evidence type="ECO:0000313" key="2">
    <source>
        <dbReference type="EMBL" id="CAI9101711.1"/>
    </source>
</evidence>
<sequence length="205" mass="23598">MGANESSILSEPDVILYPSMKPKLSDIPESCVASVLSYLDPPEICRLARLNRAFRDASSADFIWESKLPSSYAYILKLLLQDEKYRRLRKRDVYALLSKPNPFDDGTKEVWIDKSTGGVCLSISWRAMTITGIDDRRYWNHISTTESRSVHSWGLLSFYFFPSFWVCQIAKFAVESCLVTFHLCLCCCENVKLSMFSSRKTIHFY</sequence>
<dbReference type="SUPFAM" id="SSF81383">
    <property type="entry name" value="F-box domain"/>
    <property type="match status" value="1"/>
</dbReference>
<organism evidence="2 3">
    <name type="scientific">Oldenlandia corymbosa var. corymbosa</name>
    <dbReference type="NCBI Taxonomy" id="529605"/>
    <lineage>
        <taxon>Eukaryota</taxon>
        <taxon>Viridiplantae</taxon>
        <taxon>Streptophyta</taxon>
        <taxon>Embryophyta</taxon>
        <taxon>Tracheophyta</taxon>
        <taxon>Spermatophyta</taxon>
        <taxon>Magnoliopsida</taxon>
        <taxon>eudicotyledons</taxon>
        <taxon>Gunneridae</taxon>
        <taxon>Pentapetalae</taxon>
        <taxon>asterids</taxon>
        <taxon>lamiids</taxon>
        <taxon>Gentianales</taxon>
        <taxon>Rubiaceae</taxon>
        <taxon>Rubioideae</taxon>
        <taxon>Spermacoceae</taxon>
        <taxon>Hedyotis-Oldenlandia complex</taxon>
        <taxon>Oldenlandia</taxon>
    </lineage>
</organism>
<dbReference type="PANTHER" id="PTHR31960">
    <property type="entry name" value="F-BOX PROTEIN PP2-A15"/>
    <property type="match status" value="1"/>
</dbReference>
<dbReference type="InterPro" id="IPR025886">
    <property type="entry name" value="PP2-like"/>
</dbReference>
<feature type="domain" description="F-box" evidence="1">
    <location>
        <begin position="21"/>
        <end position="67"/>
    </location>
</feature>
<dbReference type="Gene3D" id="1.20.1280.50">
    <property type="match status" value="1"/>
</dbReference>
<dbReference type="Pfam" id="PF14299">
    <property type="entry name" value="PP2"/>
    <property type="match status" value="1"/>
</dbReference>
<dbReference type="Pfam" id="PF12937">
    <property type="entry name" value="F-box-like"/>
    <property type="match status" value="1"/>
</dbReference>
<dbReference type="InterPro" id="IPR036047">
    <property type="entry name" value="F-box-like_dom_sf"/>
</dbReference>
<evidence type="ECO:0000313" key="3">
    <source>
        <dbReference type="Proteomes" id="UP001161247"/>
    </source>
</evidence>
<accession>A0AAV1D1B4</accession>
<gene>
    <name evidence="2" type="ORF">OLC1_LOCUS11242</name>
</gene>
<dbReference type="EMBL" id="OX459121">
    <property type="protein sequence ID" value="CAI9101711.1"/>
    <property type="molecule type" value="Genomic_DNA"/>
</dbReference>